<keyword evidence="9" id="KW-1185">Reference proteome</keyword>
<dbReference type="InterPro" id="IPR037185">
    <property type="entry name" value="EmrE-like"/>
</dbReference>
<evidence type="ECO:0000259" key="7">
    <source>
        <dbReference type="Pfam" id="PF00892"/>
    </source>
</evidence>
<name>A0A0C2VZN9_9BACL</name>
<feature type="transmembrane region" description="Helical" evidence="6">
    <location>
        <begin position="116"/>
        <end position="134"/>
    </location>
</feature>
<feature type="transmembrane region" description="Helical" evidence="6">
    <location>
        <begin position="28"/>
        <end position="50"/>
    </location>
</feature>
<accession>A0A0C2VZN9</accession>
<organism evidence="8 9">
    <name type="scientific">Jeotgalibacillus soli</name>
    <dbReference type="NCBI Taxonomy" id="889306"/>
    <lineage>
        <taxon>Bacteria</taxon>
        <taxon>Bacillati</taxon>
        <taxon>Bacillota</taxon>
        <taxon>Bacilli</taxon>
        <taxon>Bacillales</taxon>
        <taxon>Caryophanaceae</taxon>
        <taxon>Jeotgalibacillus</taxon>
    </lineage>
</organism>
<dbReference type="Pfam" id="PF00892">
    <property type="entry name" value="EamA"/>
    <property type="match status" value="2"/>
</dbReference>
<sequence length="290" mass="31948">MPVVALLVLSILWGSTFFFTKLLLSDFHPVSIVFYRCLFGALALLPIFLWKKSKGDFKKIPILLITTLISAGIPWVFMSFSLQYLDTTISAVLNASGPIIGIILSVFVLKTAVTRVEVISVIIGFTGICTTMIAGMSGGVQFHIGAAGLLLFAVLNYSLSAVLTAKYLKHCSLFTLSFMTMFVGTIYSGIIMMSIDPMSYKGFNDWRPYLLFIILGMVSSGFGNVLYYYLVKSGGAMFALLITYLMPIMAILLGIIFLREQINLGMVAGLLFVFASVYLMNKKRSVQTNE</sequence>
<feature type="transmembrane region" description="Helical" evidence="6">
    <location>
        <begin position="88"/>
        <end position="109"/>
    </location>
</feature>
<feature type="domain" description="EamA" evidence="7">
    <location>
        <begin position="3"/>
        <end position="131"/>
    </location>
</feature>
<evidence type="ECO:0000256" key="5">
    <source>
        <dbReference type="ARBA" id="ARBA00023136"/>
    </source>
</evidence>
<dbReference type="RefSeq" id="WP_041086558.1">
    <property type="nucleotide sequence ID" value="NZ_JXRP01000009.1"/>
</dbReference>
<dbReference type="AlphaFoldDB" id="A0A0C2VZN9"/>
<evidence type="ECO:0000313" key="8">
    <source>
        <dbReference type="EMBL" id="KIL49408.1"/>
    </source>
</evidence>
<keyword evidence="3 6" id="KW-0812">Transmembrane</keyword>
<protein>
    <recommendedName>
        <fullName evidence="7">EamA domain-containing protein</fullName>
    </recommendedName>
</protein>
<evidence type="ECO:0000256" key="6">
    <source>
        <dbReference type="SAM" id="Phobius"/>
    </source>
</evidence>
<evidence type="ECO:0000256" key="4">
    <source>
        <dbReference type="ARBA" id="ARBA00022989"/>
    </source>
</evidence>
<comment type="caution">
    <text evidence="8">The sequence shown here is derived from an EMBL/GenBank/DDBJ whole genome shotgun (WGS) entry which is preliminary data.</text>
</comment>
<keyword evidence="5 6" id="KW-0472">Membrane</keyword>
<feature type="domain" description="EamA" evidence="7">
    <location>
        <begin position="148"/>
        <end position="281"/>
    </location>
</feature>
<dbReference type="EMBL" id="JXRP01000009">
    <property type="protein sequence ID" value="KIL49408.1"/>
    <property type="molecule type" value="Genomic_DNA"/>
</dbReference>
<dbReference type="PANTHER" id="PTHR32322:SF2">
    <property type="entry name" value="EAMA DOMAIN-CONTAINING PROTEIN"/>
    <property type="match status" value="1"/>
</dbReference>
<keyword evidence="4 6" id="KW-1133">Transmembrane helix</keyword>
<feature type="transmembrane region" description="Helical" evidence="6">
    <location>
        <begin position="62"/>
        <end position="82"/>
    </location>
</feature>
<dbReference type="OrthoDB" id="149142at2"/>
<evidence type="ECO:0000256" key="1">
    <source>
        <dbReference type="ARBA" id="ARBA00004127"/>
    </source>
</evidence>
<dbReference type="InterPro" id="IPR050638">
    <property type="entry name" value="AA-Vitamin_Transporters"/>
</dbReference>
<dbReference type="SUPFAM" id="SSF103481">
    <property type="entry name" value="Multidrug resistance efflux transporter EmrE"/>
    <property type="match status" value="2"/>
</dbReference>
<feature type="transmembrane region" description="Helical" evidence="6">
    <location>
        <begin position="237"/>
        <end position="258"/>
    </location>
</feature>
<feature type="transmembrane region" description="Helical" evidence="6">
    <location>
        <begin position="210"/>
        <end position="230"/>
    </location>
</feature>
<evidence type="ECO:0000256" key="2">
    <source>
        <dbReference type="ARBA" id="ARBA00007362"/>
    </source>
</evidence>
<comment type="subcellular location">
    <subcellularLocation>
        <location evidence="1">Endomembrane system</location>
        <topology evidence="1">Multi-pass membrane protein</topology>
    </subcellularLocation>
</comment>
<comment type="similarity">
    <text evidence="2">Belongs to the EamA transporter family.</text>
</comment>
<feature type="transmembrane region" description="Helical" evidence="6">
    <location>
        <begin position="140"/>
        <end position="159"/>
    </location>
</feature>
<dbReference type="PANTHER" id="PTHR32322">
    <property type="entry name" value="INNER MEMBRANE TRANSPORTER"/>
    <property type="match status" value="1"/>
</dbReference>
<dbReference type="STRING" id="889306.KP78_08760"/>
<gene>
    <name evidence="8" type="ORF">KP78_08760</name>
</gene>
<reference evidence="8 9" key="1">
    <citation type="submission" date="2015-01" db="EMBL/GenBank/DDBJ databases">
        <title>Genome sequencing of Jeotgalibacillus soli.</title>
        <authorList>
            <person name="Goh K.M."/>
            <person name="Chan K.-G."/>
            <person name="Yaakop A.S."/>
            <person name="Ee R."/>
            <person name="Gan H.M."/>
            <person name="Chan C.S."/>
        </authorList>
    </citation>
    <scope>NUCLEOTIDE SEQUENCE [LARGE SCALE GENOMIC DNA]</scope>
    <source>
        <strain evidence="8 9">P9</strain>
    </source>
</reference>
<dbReference type="Proteomes" id="UP000031938">
    <property type="component" value="Unassembled WGS sequence"/>
</dbReference>
<dbReference type="GO" id="GO:0016020">
    <property type="term" value="C:membrane"/>
    <property type="evidence" value="ECO:0007669"/>
    <property type="project" value="UniProtKB-SubCell"/>
</dbReference>
<dbReference type="InterPro" id="IPR000620">
    <property type="entry name" value="EamA_dom"/>
</dbReference>
<feature type="transmembrane region" description="Helical" evidence="6">
    <location>
        <begin position="264"/>
        <end position="281"/>
    </location>
</feature>
<evidence type="ECO:0000313" key="9">
    <source>
        <dbReference type="Proteomes" id="UP000031938"/>
    </source>
</evidence>
<proteinExistence type="inferred from homology"/>
<feature type="transmembrane region" description="Helical" evidence="6">
    <location>
        <begin position="171"/>
        <end position="190"/>
    </location>
</feature>
<evidence type="ECO:0000256" key="3">
    <source>
        <dbReference type="ARBA" id="ARBA00022692"/>
    </source>
</evidence>
<dbReference type="PATRIC" id="fig|889306.3.peg.879"/>